<keyword evidence="5 10" id="KW-1133">Transmembrane helix</keyword>
<dbReference type="EMBL" id="JBHTMN010000007">
    <property type="protein sequence ID" value="MFD1383029.1"/>
    <property type="molecule type" value="Genomic_DNA"/>
</dbReference>
<dbReference type="Gene3D" id="1.10.287.950">
    <property type="entry name" value="Methyl-accepting chemotaxis protein"/>
    <property type="match status" value="1"/>
</dbReference>
<protein>
    <submittedName>
        <fullName evidence="13">Methyl-accepting chemotaxis protein</fullName>
    </submittedName>
</protein>
<reference evidence="14" key="1">
    <citation type="journal article" date="2019" name="Int. J. Syst. Evol. Microbiol.">
        <title>The Global Catalogue of Microorganisms (GCM) 10K type strain sequencing project: providing services to taxonomists for standard genome sequencing and annotation.</title>
        <authorList>
            <consortium name="The Broad Institute Genomics Platform"/>
            <consortium name="The Broad Institute Genome Sequencing Center for Infectious Disease"/>
            <person name="Wu L."/>
            <person name="Ma J."/>
        </authorList>
    </citation>
    <scope>NUCLEOTIDE SEQUENCE [LARGE SCALE GENOMIC DNA]</scope>
    <source>
        <strain evidence="14">JCM 30774</strain>
    </source>
</reference>
<dbReference type="InterPro" id="IPR029151">
    <property type="entry name" value="Sensor-like_sf"/>
</dbReference>
<evidence type="ECO:0000256" key="8">
    <source>
        <dbReference type="ARBA" id="ARBA00029447"/>
    </source>
</evidence>
<comment type="caution">
    <text evidence="13">The sequence shown here is derived from an EMBL/GenBank/DDBJ whole genome shotgun (WGS) entry which is preliminary data.</text>
</comment>
<feature type="domain" description="Methyl-accepting transducer" evidence="11">
    <location>
        <begin position="363"/>
        <end position="599"/>
    </location>
</feature>
<sequence>MKLSLQTKIVMKAMAATLIVALSIGLIAYFKFSESTQANVRSEASSQASAINVYLTNWYEDRGQTMSTVRQHLERVLEQHGEDEAKILSVLQQAQSSLGFGMTFLGLENGHMYRHDPSLNSADYDPRVRAWYKDAKASKKTYVTAPYISASTQKLSMTFVEPIIVKGKYYGAIGGLVFLDDLLDRILELDVLGDGELLLTDSAGVLLAHQDKALIQKSIDEVGYGLSSTDVKNATGTPQYKEITVAGSEKFAYLQQLGKTGWVVALVMDKNVLMAPVAAFAQTALVSFVVLMVLAALVIFKVSQWLLKDLRTVTKSLQDIAHGEGDLTVRLTVNSRDEVADLVTAFNQFVERLQGTINNVKAIGDRLATQAGSINGTSSHSLTRLQAQQESIAMVATAVNEMVQATQEIAGSALETAQNADSAVSASESGQAQIDKSQQSIHTLATEVSSVSGVIQQVSQDAENINSILNTISDIAEQTNLLALNAAIEAARAGEQGRGFAVVADEVRVLSQRTYSSIEEIQKMIENLQSSSGHAVKQIQRSHDQVESSVSDIQAVRDNFDQIKHLIISISDRATQIASATEEQTSVTRDISQNTEAVDGGAKEMVAFAHENAETATQLEQLTKDLKDNMHYFKS</sequence>
<proteinExistence type="inferred from homology"/>
<dbReference type="CDD" id="cd06225">
    <property type="entry name" value="HAMP"/>
    <property type="match status" value="1"/>
</dbReference>
<evidence type="ECO:0000313" key="13">
    <source>
        <dbReference type="EMBL" id="MFD1383029.1"/>
    </source>
</evidence>
<dbReference type="CDD" id="cd12912">
    <property type="entry name" value="PDC2_MCP_like"/>
    <property type="match status" value="1"/>
</dbReference>
<dbReference type="Gene3D" id="3.30.450.20">
    <property type="entry name" value="PAS domain"/>
    <property type="match status" value="2"/>
</dbReference>
<dbReference type="RefSeq" id="WP_377366206.1">
    <property type="nucleotide sequence ID" value="NZ_JBHTMN010000007.1"/>
</dbReference>
<gene>
    <name evidence="13" type="ORF">ACFQ45_06610</name>
</gene>
<feature type="transmembrane region" description="Helical" evidence="10">
    <location>
        <begin position="9"/>
        <end position="30"/>
    </location>
</feature>
<dbReference type="Pfam" id="PF00015">
    <property type="entry name" value="MCPsignal"/>
    <property type="match status" value="1"/>
</dbReference>
<dbReference type="InterPro" id="IPR033479">
    <property type="entry name" value="dCache_1"/>
</dbReference>
<evidence type="ECO:0000256" key="7">
    <source>
        <dbReference type="ARBA" id="ARBA00023224"/>
    </source>
</evidence>
<keyword evidence="2" id="KW-1003">Cell membrane</keyword>
<dbReference type="CDD" id="cd11386">
    <property type="entry name" value="MCP_signal"/>
    <property type="match status" value="1"/>
</dbReference>
<evidence type="ECO:0000256" key="5">
    <source>
        <dbReference type="ARBA" id="ARBA00022989"/>
    </source>
</evidence>
<dbReference type="SMART" id="SM00304">
    <property type="entry name" value="HAMP"/>
    <property type="match status" value="1"/>
</dbReference>
<dbReference type="SUPFAM" id="SSF103190">
    <property type="entry name" value="Sensory domain-like"/>
    <property type="match status" value="1"/>
</dbReference>
<evidence type="ECO:0000256" key="9">
    <source>
        <dbReference type="PROSITE-ProRule" id="PRU00284"/>
    </source>
</evidence>
<dbReference type="InterPro" id="IPR003660">
    <property type="entry name" value="HAMP_dom"/>
</dbReference>
<evidence type="ECO:0000256" key="1">
    <source>
        <dbReference type="ARBA" id="ARBA00004651"/>
    </source>
</evidence>
<feature type="domain" description="HAMP" evidence="12">
    <location>
        <begin position="304"/>
        <end position="358"/>
    </location>
</feature>
<dbReference type="CDD" id="cd12913">
    <property type="entry name" value="PDC1_MCP_like"/>
    <property type="match status" value="1"/>
</dbReference>
<evidence type="ECO:0000259" key="12">
    <source>
        <dbReference type="PROSITE" id="PS50885"/>
    </source>
</evidence>
<organism evidence="13 14">
    <name type="scientific">Rhodanobacter aciditrophus</name>
    <dbReference type="NCBI Taxonomy" id="1623218"/>
    <lineage>
        <taxon>Bacteria</taxon>
        <taxon>Pseudomonadati</taxon>
        <taxon>Pseudomonadota</taxon>
        <taxon>Gammaproteobacteria</taxon>
        <taxon>Lysobacterales</taxon>
        <taxon>Rhodanobacteraceae</taxon>
        <taxon>Rhodanobacter</taxon>
    </lineage>
</organism>
<keyword evidence="3" id="KW-0145">Chemotaxis</keyword>
<evidence type="ECO:0000256" key="10">
    <source>
        <dbReference type="SAM" id="Phobius"/>
    </source>
</evidence>
<keyword evidence="4 10" id="KW-0812">Transmembrane</keyword>
<evidence type="ECO:0000313" key="14">
    <source>
        <dbReference type="Proteomes" id="UP001597059"/>
    </source>
</evidence>
<evidence type="ECO:0000256" key="3">
    <source>
        <dbReference type="ARBA" id="ARBA00022500"/>
    </source>
</evidence>
<keyword evidence="7 9" id="KW-0807">Transducer</keyword>
<dbReference type="InterPro" id="IPR004089">
    <property type="entry name" value="MCPsignal_dom"/>
</dbReference>
<dbReference type="PANTHER" id="PTHR32089">
    <property type="entry name" value="METHYL-ACCEPTING CHEMOTAXIS PROTEIN MCPB"/>
    <property type="match status" value="1"/>
</dbReference>
<evidence type="ECO:0000256" key="2">
    <source>
        <dbReference type="ARBA" id="ARBA00022475"/>
    </source>
</evidence>
<dbReference type="SUPFAM" id="SSF58104">
    <property type="entry name" value="Methyl-accepting chemotaxis protein (MCP) signaling domain"/>
    <property type="match status" value="1"/>
</dbReference>
<comment type="subcellular location">
    <subcellularLocation>
        <location evidence="1">Cell membrane</location>
        <topology evidence="1">Multi-pass membrane protein</topology>
    </subcellularLocation>
</comment>
<feature type="transmembrane region" description="Helical" evidence="10">
    <location>
        <begin position="277"/>
        <end position="300"/>
    </location>
</feature>
<evidence type="ECO:0000256" key="6">
    <source>
        <dbReference type="ARBA" id="ARBA00023136"/>
    </source>
</evidence>
<dbReference type="Proteomes" id="UP001597059">
    <property type="component" value="Unassembled WGS sequence"/>
</dbReference>
<evidence type="ECO:0000259" key="11">
    <source>
        <dbReference type="PROSITE" id="PS50111"/>
    </source>
</evidence>
<name>A0ABW4B0L6_9GAMM</name>
<dbReference type="Pfam" id="PF00672">
    <property type="entry name" value="HAMP"/>
    <property type="match status" value="1"/>
</dbReference>
<dbReference type="PROSITE" id="PS50885">
    <property type="entry name" value="HAMP"/>
    <property type="match status" value="1"/>
</dbReference>
<keyword evidence="6 10" id="KW-0472">Membrane</keyword>
<accession>A0ABW4B0L6</accession>
<dbReference type="Pfam" id="PF02743">
    <property type="entry name" value="dCache_1"/>
    <property type="match status" value="1"/>
</dbReference>
<comment type="similarity">
    <text evidence="8">Belongs to the methyl-accepting chemotaxis (MCP) protein family.</text>
</comment>
<keyword evidence="14" id="KW-1185">Reference proteome</keyword>
<dbReference type="SMART" id="SM00283">
    <property type="entry name" value="MA"/>
    <property type="match status" value="1"/>
</dbReference>
<dbReference type="PANTHER" id="PTHR32089:SF117">
    <property type="entry name" value="METHYL ACCEPTING SENSORY TRANSDUCER WITH CACHE_1 SMALL MOLECULE BINDING DOMAIN"/>
    <property type="match status" value="1"/>
</dbReference>
<dbReference type="PROSITE" id="PS50111">
    <property type="entry name" value="CHEMOTAXIS_TRANSDUC_2"/>
    <property type="match status" value="1"/>
</dbReference>
<evidence type="ECO:0000256" key="4">
    <source>
        <dbReference type="ARBA" id="ARBA00022692"/>
    </source>
</evidence>